<evidence type="ECO:0000256" key="5">
    <source>
        <dbReference type="SAM" id="MobiDB-lite"/>
    </source>
</evidence>
<dbReference type="InterPro" id="IPR029260">
    <property type="entry name" value="DSPn"/>
</dbReference>
<dbReference type="Gene3D" id="3.90.190.10">
    <property type="entry name" value="Protein tyrosine phosphatase superfamily"/>
    <property type="match status" value="2"/>
</dbReference>
<proteinExistence type="inferred from homology"/>
<dbReference type="PROSITE" id="PS50054">
    <property type="entry name" value="TYR_PHOSPHATASE_DUAL"/>
    <property type="match status" value="1"/>
</dbReference>
<accession>A0ABD2W5V9</accession>
<dbReference type="GO" id="GO:0004725">
    <property type="term" value="F:protein tyrosine phosphatase activity"/>
    <property type="evidence" value="ECO:0007669"/>
    <property type="project" value="UniProtKB-EC"/>
</dbReference>
<sequence>MDDWAKILIGPAEIIKDRLYFVTVTSPDKAKNTVNTNYFSIDDDLVYENFYADFGPLNLAMVYRYCQKLDRKLRSKMLLKKKIVHYTTTNPEKRVNAAFLMACYAIIYLKQTPDDIYNTLTANTNSQPFEMFRDASLGVPIYQISLKNCIDAIYKCHNLGFFDFNDFDVEEYEHYERVENGDLNWILPEKFIAFCGPHSCTQYENGYMLHAPDVYFDYFHAHNVTTIVRLNKKRYDASDFIEAGFDHKDLFFVDGSSPTLSILRHFLRISEKTSGAVAVHCKAGLGRTGTLIACYLMKHYHLSALESIAWIRICRPGSVIGQQQQWLEDKEEYLHSLIEDPLKPVNGNPVHKYGIYSKALGAHVNLAGPRNTRQSPFDNVSGILHRVDGIQLEDYNTQTQIPVRTPVKSSTQTQGDKLNLIKARRTLSPPINVVVNSPSSIPIIAHPYLGPLLHNRGQKNSLVLSKDKEAVTKRVVTRSASTNLVKRNGNEPIRRAGLYVNKATARVTGQTVTSSISAAATASTTTATMTTINKTPTITATSKSLSSKPNTRSACLTTLPLSSRYTSNPTTRTKTVAPGTVNNSGRYWSSRQTRPSQSYKKAIIR</sequence>
<dbReference type="CDD" id="cd17657">
    <property type="entry name" value="CDC14_N"/>
    <property type="match status" value="1"/>
</dbReference>
<evidence type="ECO:0000259" key="6">
    <source>
        <dbReference type="PROSITE" id="PS50054"/>
    </source>
</evidence>
<dbReference type="SUPFAM" id="SSF52799">
    <property type="entry name" value="(Phosphotyrosine protein) phosphatases II"/>
    <property type="match status" value="2"/>
</dbReference>
<dbReference type="SMART" id="SM00404">
    <property type="entry name" value="PTPc_motif"/>
    <property type="match status" value="1"/>
</dbReference>
<dbReference type="EMBL" id="JBJJXI010000136">
    <property type="protein sequence ID" value="KAL3388089.1"/>
    <property type="molecule type" value="Genomic_DNA"/>
</dbReference>
<feature type="region of interest" description="Disordered" evidence="5">
    <location>
        <begin position="562"/>
        <end position="605"/>
    </location>
</feature>
<protein>
    <recommendedName>
        <fullName evidence="2">protein-tyrosine-phosphatase</fullName>
        <ecNumber evidence="2">3.1.3.48</ecNumber>
    </recommendedName>
</protein>
<dbReference type="EC" id="3.1.3.48" evidence="2"/>
<dbReference type="SMART" id="SM00195">
    <property type="entry name" value="DSPc"/>
    <property type="match status" value="1"/>
</dbReference>
<dbReference type="Pfam" id="PF22785">
    <property type="entry name" value="Tc-R-P"/>
    <property type="match status" value="1"/>
</dbReference>
<dbReference type="InterPro" id="IPR020422">
    <property type="entry name" value="TYR_PHOSPHATASE_DUAL_dom"/>
</dbReference>
<organism evidence="8 9">
    <name type="scientific">Trichogramma kaykai</name>
    <dbReference type="NCBI Taxonomy" id="54128"/>
    <lineage>
        <taxon>Eukaryota</taxon>
        <taxon>Metazoa</taxon>
        <taxon>Ecdysozoa</taxon>
        <taxon>Arthropoda</taxon>
        <taxon>Hexapoda</taxon>
        <taxon>Insecta</taxon>
        <taxon>Pterygota</taxon>
        <taxon>Neoptera</taxon>
        <taxon>Endopterygota</taxon>
        <taxon>Hymenoptera</taxon>
        <taxon>Apocrita</taxon>
        <taxon>Proctotrupomorpha</taxon>
        <taxon>Chalcidoidea</taxon>
        <taxon>Trichogrammatidae</taxon>
        <taxon>Trichogramma</taxon>
    </lineage>
</organism>
<evidence type="ECO:0000313" key="8">
    <source>
        <dbReference type="EMBL" id="KAL3388089.1"/>
    </source>
</evidence>
<keyword evidence="9" id="KW-1185">Reference proteome</keyword>
<dbReference type="InterPro" id="IPR029021">
    <property type="entry name" value="Prot-tyrosine_phosphatase-like"/>
</dbReference>
<evidence type="ECO:0000259" key="7">
    <source>
        <dbReference type="PROSITE" id="PS50056"/>
    </source>
</evidence>
<comment type="similarity">
    <text evidence="1">Belongs to the protein-tyrosine phosphatase family. Non-receptor class CDC14 subfamily.</text>
</comment>
<dbReference type="FunFam" id="3.90.190.10:FF:000006">
    <property type="entry name" value="Dual specificity protein phosphatase CDC14B"/>
    <property type="match status" value="1"/>
</dbReference>
<feature type="domain" description="Tyrosine-protein phosphatase" evidence="6">
    <location>
        <begin position="181"/>
        <end position="339"/>
    </location>
</feature>
<comment type="caution">
    <text evidence="8">The sequence shown here is derived from an EMBL/GenBank/DDBJ whole genome shotgun (WGS) entry which is preliminary data.</text>
</comment>
<dbReference type="PROSITE" id="PS50056">
    <property type="entry name" value="TYR_PHOSPHATASE_2"/>
    <property type="match status" value="1"/>
</dbReference>
<dbReference type="Pfam" id="PF14671">
    <property type="entry name" value="DSPn"/>
    <property type="match status" value="1"/>
</dbReference>
<dbReference type="InterPro" id="IPR016130">
    <property type="entry name" value="Tyr_Pase_AS"/>
</dbReference>
<feature type="compositionally biased region" description="Polar residues" evidence="5">
    <location>
        <begin position="562"/>
        <end position="599"/>
    </location>
</feature>
<reference evidence="8 9" key="1">
    <citation type="journal article" date="2024" name="bioRxiv">
        <title>A reference genome for Trichogramma kaykai: A tiny desert-dwelling parasitoid wasp with competing sex-ratio distorters.</title>
        <authorList>
            <person name="Culotta J."/>
            <person name="Lindsey A.R."/>
        </authorList>
    </citation>
    <scope>NUCLEOTIDE SEQUENCE [LARGE SCALE GENOMIC DNA]</scope>
    <source>
        <strain evidence="8 9">KSX58</strain>
    </source>
</reference>
<evidence type="ECO:0000256" key="1">
    <source>
        <dbReference type="ARBA" id="ARBA00007315"/>
    </source>
</evidence>
<evidence type="ECO:0000256" key="4">
    <source>
        <dbReference type="ARBA" id="ARBA00022912"/>
    </source>
</evidence>
<dbReference type="CDD" id="cd14499">
    <property type="entry name" value="CDC14_C"/>
    <property type="match status" value="1"/>
</dbReference>
<gene>
    <name evidence="8" type="ORF">TKK_017148</name>
</gene>
<evidence type="ECO:0000313" key="9">
    <source>
        <dbReference type="Proteomes" id="UP001627154"/>
    </source>
</evidence>
<keyword evidence="4" id="KW-0904">Protein phosphatase</keyword>
<name>A0ABD2W5V9_9HYME</name>
<dbReference type="InterPro" id="IPR000387">
    <property type="entry name" value="Tyr_Pase_dom"/>
</dbReference>
<feature type="domain" description="Tyrosine specific protein phosphatases" evidence="7">
    <location>
        <begin position="264"/>
        <end position="326"/>
    </location>
</feature>
<dbReference type="InterPro" id="IPR003595">
    <property type="entry name" value="Tyr_Pase_cat"/>
</dbReference>
<evidence type="ECO:0000256" key="2">
    <source>
        <dbReference type="ARBA" id="ARBA00013064"/>
    </source>
</evidence>
<dbReference type="InterPro" id="IPR050561">
    <property type="entry name" value="PTP"/>
</dbReference>
<dbReference type="PROSITE" id="PS00383">
    <property type="entry name" value="TYR_PHOSPHATASE_1"/>
    <property type="match status" value="1"/>
</dbReference>
<dbReference type="Proteomes" id="UP001627154">
    <property type="component" value="Unassembled WGS sequence"/>
</dbReference>
<dbReference type="InterPro" id="IPR044506">
    <property type="entry name" value="CDC14_C"/>
</dbReference>
<keyword evidence="3" id="KW-0378">Hydrolase</keyword>
<dbReference type="PANTHER" id="PTHR23339">
    <property type="entry name" value="TYROSINE SPECIFIC PROTEIN PHOSPHATASE AND DUAL SPECIFICITY PROTEIN PHOSPHATASE"/>
    <property type="match status" value="1"/>
</dbReference>
<evidence type="ECO:0000256" key="3">
    <source>
        <dbReference type="ARBA" id="ARBA00022801"/>
    </source>
</evidence>
<dbReference type="AlphaFoldDB" id="A0ABD2W5V9"/>